<dbReference type="Proteomes" id="UP000006038">
    <property type="component" value="Chromosome 1"/>
</dbReference>
<organism evidence="1">
    <name type="scientific">Oryza brachyantha</name>
    <name type="common">malo sina</name>
    <dbReference type="NCBI Taxonomy" id="4533"/>
    <lineage>
        <taxon>Eukaryota</taxon>
        <taxon>Viridiplantae</taxon>
        <taxon>Streptophyta</taxon>
        <taxon>Embryophyta</taxon>
        <taxon>Tracheophyta</taxon>
        <taxon>Spermatophyta</taxon>
        <taxon>Magnoliopsida</taxon>
        <taxon>Liliopsida</taxon>
        <taxon>Poales</taxon>
        <taxon>Poaceae</taxon>
        <taxon>BOP clade</taxon>
        <taxon>Oryzoideae</taxon>
        <taxon>Oryzeae</taxon>
        <taxon>Oryzinae</taxon>
        <taxon>Oryza</taxon>
    </lineage>
</organism>
<accession>J3L525</accession>
<name>J3L525_ORYBR</name>
<evidence type="ECO:0000313" key="2">
    <source>
        <dbReference type="Proteomes" id="UP000006038"/>
    </source>
</evidence>
<keyword evidence="2" id="KW-1185">Reference proteome</keyword>
<dbReference type="AlphaFoldDB" id="J3L525"/>
<reference evidence="1" key="2">
    <citation type="submission" date="2013-04" db="UniProtKB">
        <authorList>
            <consortium name="EnsemblPlants"/>
        </authorList>
    </citation>
    <scope>IDENTIFICATION</scope>
</reference>
<sequence length="71" mass="7841">MTQKLQELCPFSESTNLTISSVSLSLPNTVELSTRELDCGRSEIPTQEGGRTNTCLCGEYRLPLLHVHTFG</sequence>
<evidence type="ECO:0000313" key="1">
    <source>
        <dbReference type="EnsemblPlants" id="OB01G43310.1"/>
    </source>
</evidence>
<protein>
    <submittedName>
        <fullName evidence="1">Uncharacterized protein</fullName>
    </submittedName>
</protein>
<dbReference type="EnsemblPlants" id="OB01G43310.1">
    <property type="protein sequence ID" value="OB01G43310.1"/>
    <property type="gene ID" value="OB01G43310"/>
</dbReference>
<reference evidence="1" key="1">
    <citation type="journal article" date="2013" name="Nat. Commun.">
        <title>Whole-genome sequencing of Oryza brachyantha reveals mechanisms underlying Oryza genome evolution.</title>
        <authorList>
            <person name="Chen J."/>
            <person name="Huang Q."/>
            <person name="Gao D."/>
            <person name="Wang J."/>
            <person name="Lang Y."/>
            <person name="Liu T."/>
            <person name="Li B."/>
            <person name="Bai Z."/>
            <person name="Luis Goicoechea J."/>
            <person name="Liang C."/>
            <person name="Chen C."/>
            <person name="Zhang W."/>
            <person name="Sun S."/>
            <person name="Liao Y."/>
            <person name="Zhang X."/>
            <person name="Yang L."/>
            <person name="Song C."/>
            <person name="Wang M."/>
            <person name="Shi J."/>
            <person name="Liu G."/>
            <person name="Liu J."/>
            <person name="Zhou H."/>
            <person name="Zhou W."/>
            <person name="Yu Q."/>
            <person name="An N."/>
            <person name="Chen Y."/>
            <person name="Cai Q."/>
            <person name="Wang B."/>
            <person name="Liu B."/>
            <person name="Min J."/>
            <person name="Huang Y."/>
            <person name="Wu H."/>
            <person name="Li Z."/>
            <person name="Zhang Y."/>
            <person name="Yin Y."/>
            <person name="Song W."/>
            <person name="Jiang J."/>
            <person name="Jackson S.A."/>
            <person name="Wing R.A."/>
            <person name="Wang J."/>
            <person name="Chen M."/>
        </authorList>
    </citation>
    <scope>NUCLEOTIDE SEQUENCE [LARGE SCALE GENOMIC DNA]</scope>
    <source>
        <strain evidence="1">cv. IRGC 101232</strain>
    </source>
</reference>
<proteinExistence type="predicted"/>
<dbReference type="HOGENOM" id="CLU_2744038_0_0_1"/>
<dbReference type="Gramene" id="OB01G43310.1">
    <property type="protein sequence ID" value="OB01G43310.1"/>
    <property type="gene ID" value="OB01G43310"/>
</dbReference>